<sequence>MAANRSIFSPSVLSSELKQDILENAIIAKLHWSRPERNNTTFRRMHWSVKLSILVKQHRVVSHGQCCCTLLILVDIVPTIPLLFLSLSLLYDVLHSSRSYAGVIKWQKEKGDERVERQKQREREREIKGESEASLSCCNIHTHTHASQSKRHYLESFYARMFPRRCECPPTPIILQPVLGMVLRSRQCDYIASKRLESTKRGRQGGRGGEGVLEVNPHLRGGRVENHLGKTTPSSPDLDSNLDLPVLSSRAAQHDKRVSQLRHREHPAGIRTLDLRRHWNTRLDETDDFEHAPLQACAWVTEHQCCGDEGEQRDGQARLF</sequence>
<organism evidence="2">
    <name type="scientific">Timema shepardi</name>
    <name type="common">Walking stick</name>
    <dbReference type="NCBI Taxonomy" id="629360"/>
    <lineage>
        <taxon>Eukaryota</taxon>
        <taxon>Metazoa</taxon>
        <taxon>Ecdysozoa</taxon>
        <taxon>Arthropoda</taxon>
        <taxon>Hexapoda</taxon>
        <taxon>Insecta</taxon>
        <taxon>Pterygota</taxon>
        <taxon>Neoptera</taxon>
        <taxon>Polyneoptera</taxon>
        <taxon>Phasmatodea</taxon>
        <taxon>Timematodea</taxon>
        <taxon>Timematoidea</taxon>
        <taxon>Timematidae</taxon>
        <taxon>Timema</taxon>
    </lineage>
</organism>
<proteinExistence type="predicted"/>
<evidence type="ECO:0000313" key="2">
    <source>
        <dbReference type="EMBL" id="CAD7259135.1"/>
    </source>
</evidence>
<name>A0A7R9FXI9_TIMSH</name>
<reference evidence="2" key="1">
    <citation type="submission" date="2020-11" db="EMBL/GenBank/DDBJ databases">
        <authorList>
            <person name="Tran Van P."/>
        </authorList>
    </citation>
    <scope>NUCLEOTIDE SEQUENCE</scope>
</reference>
<protein>
    <submittedName>
        <fullName evidence="2">Uncharacterized protein</fullName>
    </submittedName>
</protein>
<feature type="compositionally biased region" description="Polar residues" evidence="1">
    <location>
        <begin position="229"/>
        <end position="238"/>
    </location>
</feature>
<dbReference type="AlphaFoldDB" id="A0A7R9FXI9"/>
<feature type="region of interest" description="Disordered" evidence="1">
    <location>
        <begin position="199"/>
        <end position="243"/>
    </location>
</feature>
<dbReference type="EMBL" id="OC001111">
    <property type="protein sequence ID" value="CAD7259135.1"/>
    <property type="molecule type" value="Genomic_DNA"/>
</dbReference>
<accession>A0A7R9FXI9</accession>
<gene>
    <name evidence="2" type="ORF">TSIB3V08_LOCUS3347</name>
</gene>
<evidence type="ECO:0000256" key="1">
    <source>
        <dbReference type="SAM" id="MobiDB-lite"/>
    </source>
</evidence>